<reference evidence="11" key="1">
    <citation type="thesis" date="2020" institute="ProQuest LLC" country="789 East Eisenhower Parkway, Ann Arbor, MI, USA">
        <title>Comparative Genomics and Chromosome Evolution.</title>
        <authorList>
            <person name="Mudd A.B."/>
        </authorList>
    </citation>
    <scope>NUCLEOTIDE SEQUENCE</scope>
    <source>
        <strain evidence="11">1538</strain>
        <tissue evidence="11">Blood</tissue>
    </source>
</reference>
<keyword evidence="12" id="KW-1185">Reference proteome</keyword>
<keyword evidence="5" id="KW-1003">Cell membrane</keyword>
<evidence type="ECO:0000256" key="9">
    <source>
        <dbReference type="ARBA" id="ARBA00023136"/>
    </source>
</evidence>
<keyword evidence="7" id="KW-0965">Cell junction</keyword>
<protein>
    <recommendedName>
        <fullName evidence="13">Claudin</fullName>
    </recommendedName>
</protein>
<evidence type="ECO:0000256" key="2">
    <source>
        <dbReference type="ARBA" id="ARBA00004651"/>
    </source>
</evidence>
<evidence type="ECO:0000256" key="1">
    <source>
        <dbReference type="ARBA" id="ARBA00004435"/>
    </source>
</evidence>
<feature type="transmembrane region" description="Helical" evidence="10">
    <location>
        <begin position="119"/>
        <end position="142"/>
    </location>
</feature>
<name>A0AAV3B252_PYXAD</name>
<dbReference type="Gene3D" id="1.20.140.150">
    <property type="match status" value="1"/>
</dbReference>
<evidence type="ECO:0000313" key="12">
    <source>
        <dbReference type="Proteomes" id="UP001181693"/>
    </source>
</evidence>
<dbReference type="GO" id="GO:0005198">
    <property type="term" value="F:structural molecule activity"/>
    <property type="evidence" value="ECO:0007669"/>
    <property type="project" value="InterPro"/>
</dbReference>
<evidence type="ECO:0000256" key="5">
    <source>
        <dbReference type="ARBA" id="ARBA00022475"/>
    </source>
</evidence>
<evidence type="ECO:0000256" key="3">
    <source>
        <dbReference type="ARBA" id="ARBA00008295"/>
    </source>
</evidence>
<dbReference type="PRINTS" id="PR01077">
    <property type="entry name" value="CLAUDIN"/>
</dbReference>
<dbReference type="Proteomes" id="UP001181693">
    <property type="component" value="Unassembled WGS sequence"/>
</dbReference>
<accession>A0AAV3B252</accession>
<evidence type="ECO:0008006" key="13">
    <source>
        <dbReference type="Google" id="ProtNLM"/>
    </source>
</evidence>
<proteinExistence type="inferred from homology"/>
<keyword evidence="8 10" id="KW-1133">Transmembrane helix</keyword>
<evidence type="ECO:0000256" key="8">
    <source>
        <dbReference type="ARBA" id="ARBA00022989"/>
    </source>
</evidence>
<dbReference type="InterPro" id="IPR006187">
    <property type="entry name" value="Claudin"/>
</dbReference>
<gene>
    <name evidence="11" type="ORF">GDO54_001692</name>
</gene>
<feature type="transmembrane region" description="Helical" evidence="10">
    <location>
        <begin position="81"/>
        <end position="107"/>
    </location>
</feature>
<comment type="subcellular location">
    <subcellularLocation>
        <location evidence="1">Cell junction</location>
        <location evidence="1">Tight junction</location>
    </subcellularLocation>
    <subcellularLocation>
        <location evidence="2">Cell membrane</location>
        <topology evidence="2">Multi-pass membrane protein</topology>
    </subcellularLocation>
</comment>
<feature type="transmembrane region" description="Helical" evidence="10">
    <location>
        <begin position="167"/>
        <end position="188"/>
    </location>
</feature>
<dbReference type="AlphaFoldDB" id="A0AAV3B252"/>
<feature type="transmembrane region" description="Helical" evidence="10">
    <location>
        <begin position="12"/>
        <end position="33"/>
    </location>
</feature>
<keyword evidence="6 10" id="KW-0812">Transmembrane</keyword>
<evidence type="ECO:0000256" key="6">
    <source>
        <dbReference type="ARBA" id="ARBA00022692"/>
    </source>
</evidence>
<sequence length="197" mass="21895">MEVVVCFTELVGLFLSLSGYVCCLVALIIPQWLTYSPGLLVSEYYQLGLWKTCVVQDVGLSVCQEYQTPLHITPQIRMGRVLVSLSVFLGALGFTASVPTLTCVKCLDETESHMKKMLALLGGILFAVSGILTFSSVSYFAYDTLVKFWDHNIPKDIPRWEFGDAMYAGWVGRFSILLGGIVLILSQFRTSQDSELK</sequence>
<dbReference type="Pfam" id="PF00822">
    <property type="entry name" value="PMP22_Claudin"/>
    <property type="match status" value="1"/>
</dbReference>
<keyword evidence="9 10" id="KW-0472">Membrane</keyword>
<comment type="similarity">
    <text evidence="3">Belongs to the claudin family.</text>
</comment>
<organism evidence="11 12">
    <name type="scientific">Pyxicephalus adspersus</name>
    <name type="common">African bullfrog</name>
    <dbReference type="NCBI Taxonomy" id="30357"/>
    <lineage>
        <taxon>Eukaryota</taxon>
        <taxon>Metazoa</taxon>
        <taxon>Chordata</taxon>
        <taxon>Craniata</taxon>
        <taxon>Vertebrata</taxon>
        <taxon>Euteleostomi</taxon>
        <taxon>Amphibia</taxon>
        <taxon>Batrachia</taxon>
        <taxon>Anura</taxon>
        <taxon>Neobatrachia</taxon>
        <taxon>Ranoidea</taxon>
        <taxon>Pyxicephalidae</taxon>
        <taxon>Pyxicephalinae</taxon>
        <taxon>Pyxicephalus</taxon>
    </lineage>
</organism>
<evidence type="ECO:0000313" key="11">
    <source>
        <dbReference type="EMBL" id="DBA34093.1"/>
    </source>
</evidence>
<dbReference type="GO" id="GO:0005886">
    <property type="term" value="C:plasma membrane"/>
    <property type="evidence" value="ECO:0007669"/>
    <property type="project" value="UniProtKB-SubCell"/>
</dbReference>
<dbReference type="PANTHER" id="PTHR12002">
    <property type="entry name" value="CLAUDIN"/>
    <property type="match status" value="1"/>
</dbReference>
<evidence type="ECO:0000256" key="7">
    <source>
        <dbReference type="ARBA" id="ARBA00022949"/>
    </source>
</evidence>
<evidence type="ECO:0000256" key="10">
    <source>
        <dbReference type="SAM" id="Phobius"/>
    </source>
</evidence>
<dbReference type="GO" id="GO:0005923">
    <property type="term" value="C:bicellular tight junction"/>
    <property type="evidence" value="ECO:0007669"/>
    <property type="project" value="UniProtKB-SubCell"/>
</dbReference>
<dbReference type="InterPro" id="IPR004031">
    <property type="entry name" value="PMP22/EMP/MP20/Claudin"/>
</dbReference>
<comment type="caution">
    <text evidence="11">The sequence shown here is derived from an EMBL/GenBank/DDBJ whole genome shotgun (WGS) entry which is preliminary data.</text>
</comment>
<dbReference type="EMBL" id="DYDO01000001">
    <property type="protein sequence ID" value="DBA34093.1"/>
    <property type="molecule type" value="Genomic_DNA"/>
</dbReference>
<evidence type="ECO:0000256" key="4">
    <source>
        <dbReference type="ARBA" id="ARBA00022427"/>
    </source>
</evidence>
<keyword evidence="4" id="KW-0796">Tight junction</keyword>